<dbReference type="InterPro" id="IPR007024">
    <property type="entry name" value="BLUF_domain"/>
</dbReference>
<sequence>MNIHQIVYISRFITLPTQEQLTELLVQARAKNHRLRITGILLYADGRVVQVLEGEEQVVRDLYALIRQDSRHHQVLTLVDMPVAGRQFPDWSMGFVAAMPEELRRITGYVDPENPLFPLPRARNASPALMQLLLNFVALHPVLA</sequence>
<name>A0A212TJF3_9BACT</name>
<dbReference type="AlphaFoldDB" id="A0A212TJF3"/>
<proteinExistence type="predicted"/>
<dbReference type="PROSITE" id="PS50925">
    <property type="entry name" value="BLUF"/>
    <property type="match status" value="1"/>
</dbReference>
<organism evidence="2 3">
    <name type="scientific">Hymenobacter gelipurpurascens</name>
    <dbReference type="NCBI Taxonomy" id="89968"/>
    <lineage>
        <taxon>Bacteria</taxon>
        <taxon>Pseudomonadati</taxon>
        <taxon>Bacteroidota</taxon>
        <taxon>Cytophagia</taxon>
        <taxon>Cytophagales</taxon>
        <taxon>Hymenobacteraceae</taxon>
        <taxon>Hymenobacter</taxon>
    </lineage>
</organism>
<dbReference type="RefSeq" id="WP_088842743.1">
    <property type="nucleotide sequence ID" value="NZ_FYEW01000001.1"/>
</dbReference>
<keyword evidence="3" id="KW-1185">Reference proteome</keyword>
<gene>
    <name evidence="2" type="ORF">SAMN06265337_1512</name>
</gene>
<dbReference type="GO" id="GO:0071949">
    <property type="term" value="F:FAD binding"/>
    <property type="evidence" value="ECO:0007669"/>
    <property type="project" value="InterPro"/>
</dbReference>
<dbReference type="Gene3D" id="3.30.70.100">
    <property type="match status" value="1"/>
</dbReference>
<dbReference type="Pfam" id="PF04940">
    <property type="entry name" value="BLUF"/>
    <property type="match status" value="1"/>
</dbReference>
<feature type="domain" description="BLUF" evidence="1">
    <location>
        <begin position="3"/>
        <end position="94"/>
    </location>
</feature>
<evidence type="ECO:0000313" key="3">
    <source>
        <dbReference type="Proteomes" id="UP000198131"/>
    </source>
</evidence>
<evidence type="ECO:0000313" key="2">
    <source>
        <dbReference type="EMBL" id="SNC66142.1"/>
    </source>
</evidence>
<dbReference type="InterPro" id="IPR036046">
    <property type="entry name" value="Acylphosphatase-like_dom_sf"/>
</dbReference>
<dbReference type="EMBL" id="FYEW01000001">
    <property type="protein sequence ID" value="SNC66142.1"/>
    <property type="molecule type" value="Genomic_DNA"/>
</dbReference>
<dbReference type="OrthoDB" id="1122028at2"/>
<dbReference type="SMART" id="SM01034">
    <property type="entry name" value="BLUF"/>
    <property type="match status" value="1"/>
</dbReference>
<protein>
    <submittedName>
        <fullName evidence="2">Sensors of blue-light using FAD</fullName>
    </submittedName>
</protein>
<accession>A0A212TJF3</accession>
<dbReference type="GO" id="GO:0009882">
    <property type="term" value="F:blue light photoreceptor activity"/>
    <property type="evidence" value="ECO:0007669"/>
    <property type="project" value="InterPro"/>
</dbReference>
<evidence type="ECO:0000259" key="1">
    <source>
        <dbReference type="PROSITE" id="PS50925"/>
    </source>
</evidence>
<reference evidence="3" key="1">
    <citation type="submission" date="2017-06" db="EMBL/GenBank/DDBJ databases">
        <authorList>
            <person name="Varghese N."/>
            <person name="Submissions S."/>
        </authorList>
    </citation>
    <scope>NUCLEOTIDE SEQUENCE [LARGE SCALE GENOMIC DNA]</scope>
    <source>
        <strain evidence="3">DSM 11116</strain>
    </source>
</reference>
<dbReference type="SUPFAM" id="SSF54975">
    <property type="entry name" value="Acylphosphatase/BLUF domain-like"/>
    <property type="match status" value="1"/>
</dbReference>
<dbReference type="Proteomes" id="UP000198131">
    <property type="component" value="Unassembled WGS sequence"/>
</dbReference>